<dbReference type="Pfam" id="PF05637">
    <property type="entry name" value="Glyco_transf_34"/>
    <property type="match status" value="1"/>
</dbReference>
<proteinExistence type="inferred from homology"/>
<evidence type="ECO:0000256" key="4">
    <source>
        <dbReference type="ARBA" id="ARBA00022679"/>
    </source>
</evidence>
<reference evidence="5 6" key="1">
    <citation type="journal article" date="2018" name="Cell">
        <title>The Chara Genome: Secondary Complexity and Implications for Plant Terrestrialization.</title>
        <authorList>
            <person name="Nishiyama T."/>
            <person name="Sakayama H."/>
            <person name="Vries J.D."/>
            <person name="Buschmann H."/>
            <person name="Saint-Marcoux D."/>
            <person name="Ullrich K.K."/>
            <person name="Haas F.B."/>
            <person name="Vanderstraeten L."/>
            <person name="Becker D."/>
            <person name="Lang D."/>
            <person name="Vosolsobe S."/>
            <person name="Rombauts S."/>
            <person name="Wilhelmsson P.K.I."/>
            <person name="Janitza P."/>
            <person name="Kern R."/>
            <person name="Heyl A."/>
            <person name="Rumpler F."/>
            <person name="Villalobos L.I.A.C."/>
            <person name="Clay J.M."/>
            <person name="Skokan R."/>
            <person name="Toyoda A."/>
            <person name="Suzuki Y."/>
            <person name="Kagoshima H."/>
            <person name="Schijlen E."/>
            <person name="Tajeshwar N."/>
            <person name="Catarino B."/>
            <person name="Hetherington A.J."/>
            <person name="Saltykova A."/>
            <person name="Bonnot C."/>
            <person name="Breuninger H."/>
            <person name="Symeonidi A."/>
            <person name="Radhakrishnan G.V."/>
            <person name="Van Nieuwerburgh F."/>
            <person name="Deforce D."/>
            <person name="Chang C."/>
            <person name="Karol K.G."/>
            <person name="Hedrich R."/>
            <person name="Ulvskov P."/>
            <person name="Glockner G."/>
            <person name="Delwiche C.F."/>
            <person name="Petrasek J."/>
            <person name="Van de Peer Y."/>
            <person name="Friml J."/>
            <person name="Beilby M."/>
            <person name="Dolan L."/>
            <person name="Kohara Y."/>
            <person name="Sugano S."/>
            <person name="Fujiyama A."/>
            <person name="Delaux P.-M."/>
            <person name="Quint M."/>
            <person name="TheiBen G."/>
            <person name="Hagemann M."/>
            <person name="Harholt J."/>
            <person name="Dunand C."/>
            <person name="Zachgo S."/>
            <person name="Langdale J."/>
            <person name="Maumus F."/>
            <person name="Straeten D.V.D."/>
            <person name="Gould S.B."/>
            <person name="Rensing S.A."/>
        </authorList>
    </citation>
    <scope>NUCLEOTIDE SEQUENCE [LARGE SCALE GENOMIC DNA]</scope>
    <source>
        <strain evidence="5 6">S276</strain>
    </source>
</reference>
<evidence type="ECO:0000313" key="6">
    <source>
        <dbReference type="Proteomes" id="UP000265515"/>
    </source>
</evidence>
<comment type="subcellular location">
    <subcellularLocation>
        <location evidence="1">Golgi apparatus membrane</location>
        <topology evidence="1">Single-pass type II membrane protein</topology>
    </subcellularLocation>
</comment>
<dbReference type="AlphaFoldDB" id="A0A388KEL9"/>
<accession>A0A388KEL9</accession>
<dbReference type="GO" id="GO:0016757">
    <property type="term" value="F:glycosyltransferase activity"/>
    <property type="evidence" value="ECO:0007669"/>
    <property type="project" value="UniProtKB-KW"/>
</dbReference>
<dbReference type="PANTHER" id="PTHR31311">
    <property type="entry name" value="XYLOGLUCAN 6-XYLOSYLTRANSFERASE 5-RELATED-RELATED"/>
    <property type="match status" value="1"/>
</dbReference>
<comment type="caution">
    <text evidence="5">The sequence shown here is derived from an EMBL/GenBank/DDBJ whole genome shotgun (WGS) entry which is preliminary data.</text>
</comment>
<name>A0A388KEL9_CHABU</name>
<keyword evidence="4" id="KW-0808">Transferase</keyword>
<sequence length="448" mass="51189">MIQLVELWFGLTASFGLGVSPSYPLFTFSSLLSSSPLASSSSSSSPSSSSSSSSSSSAAALEAAASSSSFSSSPLRALQTTVDGHKCKPFYAGLVHPDLQMQDRYAESLGSAFTGLMYLKEDPGTGYYIHRWVHRDRQKKQQESRGGISQLGKMNHTYVMQSAAAAEGAKADEPLPLVVMLTINRPFCAVRTGTDVFQRTLRNRVTYIAHHPNMDMLYTMGQTEAHMFFAKWDLVSQSMKRYREYEWFMWMDADAFIMQLHFPLPWPRYQADKDVDLVLWGNDRMVYQNASFRGINSGIFMLRESDWSRKLMSALMAAQRRWRDWDMQMREEMDDAISDIIVFTDQEALLHLLRTNEKQWRRKVQFENSFYFNAYWENVVPRWQKWANTTGANRSSSDEGPSFTVHFAGCQFCRGWERYKLSACMEAFQSVDRILAHMQSSEATAANR</sequence>
<organism evidence="5 6">
    <name type="scientific">Chara braunii</name>
    <name type="common">Braun's stonewort</name>
    <dbReference type="NCBI Taxonomy" id="69332"/>
    <lineage>
        <taxon>Eukaryota</taxon>
        <taxon>Viridiplantae</taxon>
        <taxon>Streptophyta</taxon>
        <taxon>Charophyceae</taxon>
        <taxon>Charales</taxon>
        <taxon>Characeae</taxon>
        <taxon>Chara</taxon>
    </lineage>
</organism>
<dbReference type="Gene3D" id="3.90.550.10">
    <property type="entry name" value="Spore Coat Polysaccharide Biosynthesis Protein SpsA, Chain A"/>
    <property type="match status" value="1"/>
</dbReference>
<evidence type="ECO:0000256" key="1">
    <source>
        <dbReference type="ARBA" id="ARBA00004323"/>
    </source>
</evidence>
<evidence type="ECO:0000256" key="2">
    <source>
        <dbReference type="ARBA" id="ARBA00005664"/>
    </source>
</evidence>
<dbReference type="InterPro" id="IPR008630">
    <property type="entry name" value="Glyco_trans_34"/>
</dbReference>
<dbReference type="Proteomes" id="UP000265515">
    <property type="component" value="Unassembled WGS sequence"/>
</dbReference>
<keyword evidence="3" id="KW-0328">Glycosyltransferase</keyword>
<dbReference type="EMBL" id="BFEA01000101">
    <property type="protein sequence ID" value="GBG68498.1"/>
    <property type="molecule type" value="Genomic_DNA"/>
</dbReference>
<dbReference type="STRING" id="69332.A0A388KEL9"/>
<keyword evidence="6" id="KW-1185">Reference proteome</keyword>
<dbReference type="PANTHER" id="PTHR31311:SF44">
    <property type="entry name" value="GLYCOSYLTRANSFERASE 2-RELATED"/>
    <property type="match status" value="1"/>
</dbReference>
<dbReference type="GO" id="GO:0000139">
    <property type="term" value="C:Golgi membrane"/>
    <property type="evidence" value="ECO:0007669"/>
    <property type="project" value="UniProtKB-SubCell"/>
</dbReference>
<evidence type="ECO:0000313" key="5">
    <source>
        <dbReference type="EMBL" id="GBG68498.1"/>
    </source>
</evidence>
<evidence type="ECO:0000256" key="3">
    <source>
        <dbReference type="ARBA" id="ARBA00022676"/>
    </source>
</evidence>
<protein>
    <recommendedName>
        <fullName evidence="7">Nucleotide-diphospho-sugar transferase domain-containing protein</fullName>
    </recommendedName>
</protein>
<dbReference type="OrthoDB" id="205108at2759"/>
<comment type="similarity">
    <text evidence="2">Belongs to the glycosyltransferase 34 family.</text>
</comment>
<dbReference type="Gramene" id="GBG68498">
    <property type="protein sequence ID" value="GBG68498"/>
    <property type="gene ID" value="CBR_g3042"/>
</dbReference>
<evidence type="ECO:0008006" key="7">
    <source>
        <dbReference type="Google" id="ProtNLM"/>
    </source>
</evidence>
<gene>
    <name evidence="5" type="ORF">CBR_g3042</name>
</gene>
<dbReference type="InterPro" id="IPR029044">
    <property type="entry name" value="Nucleotide-diphossugar_trans"/>
</dbReference>